<evidence type="ECO:0000256" key="1">
    <source>
        <dbReference type="SAM" id="MobiDB-lite"/>
    </source>
</evidence>
<evidence type="ECO:0000313" key="3">
    <source>
        <dbReference type="Proteomes" id="UP000887574"/>
    </source>
</evidence>
<feature type="region of interest" description="Disordered" evidence="1">
    <location>
        <begin position="105"/>
        <end position="144"/>
    </location>
</feature>
<protein>
    <submittedName>
        <fullName evidence="4">Uncharacterized protein</fullName>
    </submittedName>
</protein>
<accession>A0A915CPH0</accession>
<organism evidence="3 4">
    <name type="scientific">Ditylenchus dipsaci</name>
    <dbReference type="NCBI Taxonomy" id="166011"/>
    <lineage>
        <taxon>Eukaryota</taxon>
        <taxon>Metazoa</taxon>
        <taxon>Ecdysozoa</taxon>
        <taxon>Nematoda</taxon>
        <taxon>Chromadorea</taxon>
        <taxon>Rhabditida</taxon>
        <taxon>Tylenchina</taxon>
        <taxon>Tylenchomorpha</taxon>
        <taxon>Sphaerularioidea</taxon>
        <taxon>Anguinidae</taxon>
        <taxon>Anguininae</taxon>
        <taxon>Ditylenchus</taxon>
    </lineage>
</organism>
<name>A0A915CPH0_9BILA</name>
<dbReference type="Proteomes" id="UP000887574">
    <property type="component" value="Unplaced"/>
</dbReference>
<keyword evidence="3" id="KW-1185">Reference proteome</keyword>
<dbReference type="AlphaFoldDB" id="A0A915CPH0"/>
<feature type="signal peptide" evidence="2">
    <location>
        <begin position="1"/>
        <end position="24"/>
    </location>
</feature>
<feature type="chain" id="PRO_5036872899" evidence="2">
    <location>
        <begin position="25"/>
        <end position="144"/>
    </location>
</feature>
<evidence type="ECO:0000256" key="2">
    <source>
        <dbReference type="SAM" id="SignalP"/>
    </source>
</evidence>
<proteinExistence type="predicted"/>
<reference evidence="4" key="1">
    <citation type="submission" date="2022-11" db="UniProtKB">
        <authorList>
            <consortium name="WormBaseParasite"/>
        </authorList>
    </citation>
    <scope>IDENTIFICATION</scope>
</reference>
<evidence type="ECO:0000313" key="4">
    <source>
        <dbReference type="WBParaSite" id="jg11199"/>
    </source>
</evidence>
<feature type="compositionally biased region" description="Polar residues" evidence="1">
    <location>
        <begin position="134"/>
        <end position="144"/>
    </location>
</feature>
<keyword evidence="2" id="KW-0732">Signal</keyword>
<dbReference type="WBParaSite" id="jg11199">
    <property type="protein sequence ID" value="jg11199"/>
    <property type="gene ID" value="jg11199"/>
</dbReference>
<sequence>MIAQLPSASLFTCLFLLCIHTSDAILCNTGVDSTAGPLVDCLTNQCMNTTSPQATVYSCDFSMICQVIELEDACVQDGDNVVCCCSRDRCNFGAGAVITRISQQRKGNTSNFHKETTGSRSSTPKLGDSKYYHVNSQSSTKTEF</sequence>